<evidence type="ECO:0000313" key="2">
    <source>
        <dbReference type="EMBL" id="KAH9815333.1"/>
    </source>
</evidence>
<dbReference type="Proteomes" id="UP001138500">
    <property type="component" value="Unassembled WGS sequence"/>
</dbReference>
<dbReference type="AlphaFoldDB" id="A0A9W7SJJ8"/>
<accession>A0A9W7SJJ8</accession>
<keyword evidence="1" id="KW-0812">Transmembrane</keyword>
<gene>
    <name evidence="2" type="ORF">Tdes44962_MAKER05661</name>
</gene>
<protein>
    <submittedName>
        <fullName evidence="2">N amino acid transport system protein</fullName>
    </submittedName>
</protein>
<proteinExistence type="predicted"/>
<evidence type="ECO:0000313" key="3">
    <source>
        <dbReference type="Proteomes" id="UP001138500"/>
    </source>
</evidence>
<reference evidence="2 3" key="1">
    <citation type="journal article" date="2018" name="IMA Fungus">
        <title>IMA Genome-F 10: Nine draft genome sequences of Claviceps purpurea s.lat., including C. arundinis, C. humidiphila, and C. cf. spartinae, pseudomolecules for the pitch canker pathogen Fusarium circinatum, draft genome of Davidsoniella eucalypti, Grosmannia galeiformis, Quambalaria eucalypti, and Teratosphaeria destructans.</title>
        <authorList>
            <person name="Wingfield B.D."/>
            <person name="Liu M."/>
            <person name="Nguyen H.D."/>
            <person name="Lane F.A."/>
            <person name="Morgan S.W."/>
            <person name="De Vos L."/>
            <person name="Wilken P.M."/>
            <person name="Duong T.A."/>
            <person name="Aylward J."/>
            <person name="Coetzee M.P."/>
            <person name="Dadej K."/>
            <person name="De Beer Z.W."/>
            <person name="Findlay W."/>
            <person name="Havenga M."/>
            <person name="Kolarik M."/>
            <person name="Menzies J.G."/>
            <person name="Naidoo K."/>
            <person name="Pochopski O."/>
            <person name="Shoukouhi P."/>
            <person name="Santana Q.C."/>
            <person name="Seifert K.A."/>
            <person name="Soal N."/>
            <person name="Steenkamp E.T."/>
            <person name="Tatham C.T."/>
            <person name="van der Nest M.A."/>
            <person name="Wingfield M.J."/>
        </authorList>
    </citation>
    <scope>NUCLEOTIDE SEQUENCE [LARGE SCALE GENOMIC DNA]</scope>
    <source>
        <strain evidence="2">CMW44962</strain>
    </source>
</reference>
<feature type="transmembrane region" description="Helical" evidence="1">
    <location>
        <begin position="135"/>
        <end position="157"/>
    </location>
</feature>
<dbReference type="EMBL" id="RIBY02002423">
    <property type="protein sequence ID" value="KAH9815333.1"/>
    <property type="molecule type" value="Genomic_DNA"/>
</dbReference>
<feature type="transmembrane region" description="Helical" evidence="1">
    <location>
        <begin position="100"/>
        <end position="123"/>
    </location>
</feature>
<organism evidence="2 3">
    <name type="scientific">Teratosphaeria destructans</name>
    <dbReference type="NCBI Taxonomy" id="418781"/>
    <lineage>
        <taxon>Eukaryota</taxon>
        <taxon>Fungi</taxon>
        <taxon>Dikarya</taxon>
        <taxon>Ascomycota</taxon>
        <taxon>Pezizomycotina</taxon>
        <taxon>Dothideomycetes</taxon>
        <taxon>Dothideomycetidae</taxon>
        <taxon>Mycosphaerellales</taxon>
        <taxon>Teratosphaeriaceae</taxon>
        <taxon>Teratosphaeria</taxon>
    </lineage>
</organism>
<keyword evidence="1" id="KW-1133">Transmembrane helix</keyword>
<sequence length="170" mass="18684">MVIYYWCGTWIASPSFASAGPLLKKVAYGIAFPSLIVSAGIFNNNIAAKYTFVRLLRNTRHLQSNSWQHWATWLGCHMFFGIAAFIITEAIPVFNYVLSRAGSLCFAPMSLIVPASLYMWEFAEDRKGSIGQETLYGLHVLIAAVGLFLVVGGWSVVDGAGIFRPSLALL</sequence>
<dbReference type="OrthoDB" id="3162524at2759"/>
<name>A0A9W7SJJ8_9PEZI</name>
<feature type="transmembrane region" description="Helical" evidence="1">
    <location>
        <begin position="67"/>
        <end position="88"/>
    </location>
</feature>
<keyword evidence="3" id="KW-1185">Reference proteome</keyword>
<comment type="caution">
    <text evidence="2">The sequence shown here is derived from an EMBL/GenBank/DDBJ whole genome shotgun (WGS) entry which is preliminary data.</text>
</comment>
<evidence type="ECO:0000256" key="1">
    <source>
        <dbReference type="SAM" id="Phobius"/>
    </source>
</evidence>
<keyword evidence="1" id="KW-0472">Membrane</keyword>
<reference evidence="2 3" key="2">
    <citation type="journal article" date="2021" name="Curr. Genet.">
        <title>Genetic response to nitrogen starvation in the aggressive Eucalyptus foliar pathogen Teratosphaeria destructans.</title>
        <authorList>
            <person name="Havenga M."/>
            <person name="Wingfield B.D."/>
            <person name="Wingfield M.J."/>
            <person name="Dreyer L.L."/>
            <person name="Roets F."/>
            <person name="Aylward J."/>
        </authorList>
    </citation>
    <scope>NUCLEOTIDE SEQUENCE [LARGE SCALE GENOMIC DNA]</scope>
    <source>
        <strain evidence="2">CMW44962</strain>
    </source>
</reference>
<feature type="transmembrane region" description="Helical" evidence="1">
    <location>
        <begin position="26"/>
        <end position="46"/>
    </location>
</feature>